<proteinExistence type="predicted"/>
<sequence length="109" mass="12499">MGKNYFLWLFSFAWFICIPAKGIPVAHTNLTIVQADWDGHGNAHDHKIELPAEDDEAEYKVKQAEGVVFGIASLFFYPPTDAWFTQKSIPLPFSYNQVRKQPPKNKFLL</sequence>
<evidence type="ECO:0000313" key="1">
    <source>
        <dbReference type="EMBL" id="SES18763.1"/>
    </source>
</evidence>
<reference evidence="2" key="1">
    <citation type="submission" date="2016-10" db="EMBL/GenBank/DDBJ databases">
        <authorList>
            <person name="Varghese N."/>
            <person name="Submissions S."/>
        </authorList>
    </citation>
    <scope>NUCLEOTIDE SEQUENCE [LARGE SCALE GENOMIC DNA]</scope>
    <source>
        <strain evidence="2">DSM 18610</strain>
    </source>
</reference>
<evidence type="ECO:0000313" key="2">
    <source>
        <dbReference type="Proteomes" id="UP000199572"/>
    </source>
</evidence>
<gene>
    <name evidence="1" type="ORF">SAMN04488023_14025</name>
</gene>
<organism evidence="1 2">
    <name type="scientific">Pedobacter rhizosphaerae</name>
    <dbReference type="NCBI Taxonomy" id="390241"/>
    <lineage>
        <taxon>Bacteria</taxon>
        <taxon>Pseudomonadati</taxon>
        <taxon>Bacteroidota</taxon>
        <taxon>Sphingobacteriia</taxon>
        <taxon>Sphingobacteriales</taxon>
        <taxon>Sphingobacteriaceae</taxon>
        <taxon>Pedobacter</taxon>
    </lineage>
</organism>
<dbReference type="AlphaFoldDB" id="A0A1H9VBX8"/>
<accession>A0A1H9VBX8</accession>
<protein>
    <submittedName>
        <fullName evidence="1">Uncharacterized protein</fullName>
    </submittedName>
</protein>
<keyword evidence="2" id="KW-1185">Reference proteome</keyword>
<dbReference type="Proteomes" id="UP000199572">
    <property type="component" value="Unassembled WGS sequence"/>
</dbReference>
<name>A0A1H9VBX8_9SPHI</name>
<dbReference type="RefSeq" id="WP_090888504.1">
    <property type="nucleotide sequence ID" value="NZ_FOGG01000040.1"/>
</dbReference>
<dbReference type="STRING" id="390241.SAMN04488023_14025"/>
<dbReference type="EMBL" id="FOGG01000040">
    <property type="protein sequence ID" value="SES18763.1"/>
    <property type="molecule type" value="Genomic_DNA"/>
</dbReference>